<name>A0A9D2AAX4_9BACT</name>
<dbReference type="Pfam" id="PF17866">
    <property type="entry name" value="AAA_lid_6"/>
    <property type="match status" value="2"/>
</dbReference>
<comment type="caution">
    <text evidence="4">The sequence shown here is derived from an EMBL/GenBank/DDBJ whole genome shotgun (WGS) entry which is preliminary data.</text>
</comment>
<dbReference type="GO" id="GO:0005524">
    <property type="term" value="F:ATP binding"/>
    <property type="evidence" value="ECO:0007669"/>
    <property type="project" value="UniProtKB-KW"/>
</dbReference>
<sequence>MKTKQENGQGITPGNAFITRVQVSADAGQDYRGERDYRTVFHVTELERLYVDVSVLNKRVGEEAWSGVLSFRLLYLAEGKAVCLSDKQVNLKFAAGGAEGIYSGCFAKEDLPGDGWQEGVYRVEVEMEGCKVQSEDIYLEPGDGKAASSFRIIHAALDRVCGETEEMAARRAHSFRMMAKDGLENVRFLLVAQNLLGKEWVYEFIIRVVARDGRLKAARRAKAAQFMKDQAGNSLLCFGMDLGANLAGEEGEYTVLVSFGGEVVLALPFAIGEKDMPYDFGEEIASGGMMATLRQDVPVQYSAEAKEEIMDRLYRLVGLRKVKEEITRIMEYAEFVCLRREHGFQAQVPSLHLIFSGHPGTGKNTVAALMGELYHALGLLSNGRVNRFRRQDLVQDGKAVEEELVRRALQASQGGILFIEDAADLFCPEDRGDRGVVALGTLYSILVREHPEVMVILADAEERMDAMLEALPDLQKIFTKRLCFEDYTPEELMEITRHKLEQLQYRFTPAAEEKFHKQLQAACATRQLDFTNGRYIDEQIEEAARQMARRLMSAPHGEYKKEDLMLIREEDIVTPVAGDPEKPLEALNAMVGLSQLKRSIVQHLNYVYFIRERQKQGFSDVLPPLNMIFMGNPGTGKTTVVKMMGEIYKAAGILSRQDVLIQDARSLMAETNIPPAQLAESLLDAAAGGILYLSYADALAQTDYGLALFEELLAGMPDDECGGTLVVLGGYPDRMQQLLKAYPSLSTYFPYVFHFNDYTPEELLRIAENRLERKHYLLQPKAREALAGLIRKACENRDRNFGNALLVEKIVEMLIHNMSDRTMRIRRGGTLTRQDLSTVREEDVPAELFPLSHLLQAAFDEKEISAALEDLNRLVGQPGIKKQINDFVELARHYNAEGTKLSSKMSLQWCFTGNSGMGKGTVARIIARLYQAMGIISTGQVWPFKVERMVGLTEEEAQRSVGEALMRAEGGILLFDEDSPKLEKAAGLRERVRAILMNQLAERPGSQIIIYATPRGRAAGLNGGAEQMSEVVNLLVFEDYTREELMDILKRRLQKENMKMTTTARQYMNDFLATLVATEERSHASSRVMRIVADMIVRNCLQRSAKGSRKGKAGSVLSVQKQDVSMFDEQFVAGIMKERKRIGFV</sequence>
<dbReference type="Proteomes" id="UP000824202">
    <property type="component" value="Unassembled WGS sequence"/>
</dbReference>
<dbReference type="Gene3D" id="3.40.50.300">
    <property type="entry name" value="P-loop containing nucleotide triphosphate hydrolases"/>
    <property type="match status" value="3"/>
</dbReference>
<dbReference type="InterPro" id="IPR050773">
    <property type="entry name" value="CbxX/CfxQ_RuBisCO_ESX"/>
</dbReference>
<dbReference type="SUPFAM" id="SSF52540">
    <property type="entry name" value="P-loop containing nucleoside triphosphate hydrolases"/>
    <property type="match status" value="3"/>
</dbReference>
<dbReference type="EMBL" id="DXFT01000062">
    <property type="protein sequence ID" value="HIX03098.1"/>
    <property type="molecule type" value="Genomic_DNA"/>
</dbReference>
<dbReference type="PANTHER" id="PTHR43392:SF2">
    <property type="entry name" value="AAA-TYPE ATPASE FAMILY PROTEIN _ ANKYRIN REPEAT FAMILY PROTEIN"/>
    <property type="match status" value="1"/>
</dbReference>
<dbReference type="InterPro" id="IPR000641">
    <property type="entry name" value="CbxX/CfxQ"/>
</dbReference>
<feature type="domain" description="AAA+ ATPase" evidence="3">
    <location>
        <begin position="349"/>
        <end position="468"/>
    </location>
</feature>
<reference evidence="4" key="2">
    <citation type="submission" date="2021-04" db="EMBL/GenBank/DDBJ databases">
        <authorList>
            <person name="Gilroy R."/>
        </authorList>
    </citation>
    <scope>NUCLEOTIDE SEQUENCE</scope>
    <source>
        <strain evidence="4">23274</strain>
    </source>
</reference>
<evidence type="ECO:0000313" key="5">
    <source>
        <dbReference type="Proteomes" id="UP000824202"/>
    </source>
</evidence>
<keyword evidence="1" id="KW-0547">Nucleotide-binding</keyword>
<evidence type="ECO:0000313" key="4">
    <source>
        <dbReference type="EMBL" id="HIX03098.1"/>
    </source>
</evidence>
<gene>
    <name evidence="4" type="ORF">H9863_03140</name>
</gene>
<dbReference type="InterPro" id="IPR003593">
    <property type="entry name" value="AAA+_ATPase"/>
</dbReference>
<evidence type="ECO:0000256" key="2">
    <source>
        <dbReference type="ARBA" id="ARBA00022840"/>
    </source>
</evidence>
<dbReference type="InterPro" id="IPR041627">
    <property type="entry name" value="AAA_lid_6"/>
</dbReference>
<dbReference type="PRINTS" id="PR00819">
    <property type="entry name" value="CBXCFQXSUPER"/>
</dbReference>
<dbReference type="PANTHER" id="PTHR43392">
    <property type="entry name" value="AAA-TYPE ATPASE FAMILY PROTEIN / ANKYRIN REPEAT FAMILY PROTEIN"/>
    <property type="match status" value="1"/>
</dbReference>
<dbReference type="AlphaFoldDB" id="A0A9D2AAX4"/>
<keyword evidence="2" id="KW-0067">ATP-binding</keyword>
<dbReference type="InterPro" id="IPR027417">
    <property type="entry name" value="P-loop_NTPase"/>
</dbReference>
<proteinExistence type="predicted"/>
<dbReference type="Gene3D" id="1.10.8.60">
    <property type="match status" value="3"/>
</dbReference>
<evidence type="ECO:0000259" key="3">
    <source>
        <dbReference type="SMART" id="SM00382"/>
    </source>
</evidence>
<feature type="domain" description="AAA+ ATPase" evidence="3">
    <location>
        <begin position="905"/>
        <end position="1015"/>
    </location>
</feature>
<evidence type="ECO:0000256" key="1">
    <source>
        <dbReference type="ARBA" id="ARBA00022741"/>
    </source>
</evidence>
<organism evidence="4 5">
    <name type="scientific">Candidatus Odoribacter faecigallinarum</name>
    <dbReference type="NCBI Taxonomy" id="2838706"/>
    <lineage>
        <taxon>Bacteria</taxon>
        <taxon>Pseudomonadati</taxon>
        <taxon>Bacteroidota</taxon>
        <taxon>Bacteroidia</taxon>
        <taxon>Bacteroidales</taxon>
        <taxon>Odoribacteraceae</taxon>
        <taxon>Odoribacter</taxon>
    </lineage>
</organism>
<dbReference type="SMART" id="SM00382">
    <property type="entry name" value="AAA"/>
    <property type="match status" value="3"/>
</dbReference>
<feature type="domain" description="AAA+ ATPase" evidence="3">
    <location>
        <begin position="623"/>
        <end position="759"/>
    </location>
</feature>
<accession>A0A9D2AAX4</accession>
<dbReference type="GO" id="GO:0016887">
    <property type="term" value="F:ATP hydrolysis activity"/>
    <property type="evidence" value="ECO:0007669"/>
    <property type="project" value="TreeGrafter"/>
</dbReference>
<reference evidence="4" key="1">
    <citation type="journal article" date="2021" name="PeerJ">
        <title>Extensive microbial diversity within the chicken gut microbiome revealed by metagenomics and culture.</title>
        <authorList>
            <person name="Gilroy R."/>
            <person name="Ravi A."/>
            <person name="Getino M."/>
            <person name="Pursley I."/>
            <person name="Horton D.L."/>
            <person name="Alikhan N.F."/>
            <person name="Baker D."/>
            <person name="Gharbi K."/>
            <person name="Hall N."/>
            <person name="Watson M."/>
            <person name="Adriaenssens E.M."/>
            <person name="Foster-Nyarko E."/>
            <person name="Jarju S."/>
            <person name="Secka A."/>
            <person name="Antonio M."/>
            <person name="Oren A."/>
            <person name="Chaudhuri R.R."/>
            <person name="La Ragione R."/>
            <person name="Hildebrand F."/>
            <person name="Pallen M.J."/>
        </authorList>
    </citation>
    <scope>NUCLEOTIDE SEQUENCE</scope>
    <source>
        <strain evidence="4">23274</strain>
    </source>
</reference>
<protein>
    <recommendedName>
        <fullName evidence="3">AAA+ ATPase domain-containing protein</fullName>
    </recommendedName>
</protein>